<evidence type="ECO:0000313" key="1">
    <source>
        <dbReference type="EMBL" id="BDG15353.1"/>
    </source>
</evidence>
<keyword evidence="2" id="KW-1185">Reference proteome</keyword>
<organism evidence="1 2">
    <name type="scientific">Thermus brockianus</name>
    <dbReference type="NCBI Taxonomy" id="56956"/>
    <lineage>
        <taxon>Bacteria</taxon>
        <taxon>Thermotogati</taxon>
        <taxon>Deinococcota</taxon>
        <taxon>Deinococci</taxon>
        <taxon>Thermales</taxon>
        <taxon>Thermaceae</taxon>
        <taxon>Thermus</taxon>
    </lineage>
</organism>
<evidence type="ECO:0000313" key="2">
    <source>
        <dbReference type="Proteomes" id="UP000831120"/>
    </source>
</evidence>
<accession>A0ABM7XGD8</accession>
<name>A0ABM7XGD8_THEBO</name>
<gene>
    <name evidence="1" type="ORF">TbrSNM41_00870</name>
</gene>
<dbReference type="EMBL" id="AP025593">
    <property type="protein sequence ID" value="BDG15353.1"/>
    <property type="molecule type" value="Genomic_DNA"/>
</dbReference>
<dbReference type="Proteomes" id="UP000831120">
    <property type="component" value="Chromosome"/>
</dbReference>
<sequence>MELRRARHALYLRLAAAHAGPLGPALLGHPELASRYAEAYATCGGAEGLPCQGVGGEPRVCVVRRLEHLAYSALRGGKRRREQERALVEGLLRCIAHLERAFPPEFLPVLEATQTYLEKDLKYLRGEVPPEAWAEEVKAGGTSGPEGA</sequence>
<protein>
    <submittedName>
        <fullName evidence="1">Uncharacterized protein</fullName>
    </submittedName>
</protein>
<reference evidence="1 2" key="1">
    <citation type="journal article" date="2022" name="Microbiol. Resour. Announc.">
        <title>Complete Genome Sequences of Thermus Strains Isolated from Senami Hot Spring in Japan.</title>
        <authorList>
            <person name="Miyazaki K."/>
        </authorList>
    </citation>
    <scope>NUCLEOTIDE SEQUENCE [LARGE SCALE GENOMIC DNA]</scope>
    <source>
        <strain evidence="1 2">SNM4-1</strain>
    </source>
</reference>
<proteinExistence type="predicted"/>